<evidence type="ECO:0000256" key="9">
    <source>
        <dbReference type="RuleBase" id="RU004389"/>
    </source>
</evidence>
<dbReference type="InterPro" id="IPR013185">
    <property type="entry name" value="Transl_elong_KOW-like"/>
</dbReference>
<dbReference type="CDD" id="cd05794">
    <property type="entry name" value="S1_EF-P_repeat_2"/>
    <property type="match status" value="1"/>
</dbReference>
<comment type="similarity">
    <text evidence="3 7 9">Belongs to the elongation factor P family.</text>
</comment>
<gene>
    <name evidence="7" type="primary">efp</name>
    <name evidence="12" type="ORF">CLV25_105165</name>
</gene>
<dbReference type="FunFam" id="2.30.30.30:FF:000003">
    <property type="entry name" value="Elongation factor P"/>
    <property type="match status" value="1"/>
</dbReference>
<evidence type="ECO:0000256" key="5">
    <source>
        <dbReference type="ARBA" id="ARBA00022768"/>
    </source>
</evidence>
<evidence type="ECO:0000313" key="13">
    <source>
        <dbReference type="Proteomes" id="UP000294830"/>
    </source>
</evidence>
<evidence type="ECO:0000256" key="3">
    <source>
        <dbReference type="ARBA" id="ARBA00009479"/>
    </source>
</evidence>
<comment type="caution">
    <text evidence="12">The sequence shown here is derived from an EMBL/GenBank/DDBJ whole genome shotgun (WGS) entry which is preliminary data.</text>
</comment>
<dbReference type="InterPro" id="IPR001059">
    <property type="entry name" value="Transl_elong_P/YeiP_cen"/>
</dbReference>
<accession>A0A4R2EJS3</accession>
<evidence type="ECO:0000256" key="1">
    <source>
        <dbReference type="ARBA" id="ARBA00004496"/>
    </source>
</evidence>
<dbReference type="SMART" id="SM00841">
    <property type="entry name" value="Elong-fact-P_C"/>
    <property type="match status" value="1"/>
</dbReference>
<dbReference type="UniPathway" id="UPA00345"/>
<dbReference type="Pfam" id="PF09285">
    <property type="entry name" value="Elong-fact-P_C"/>
    <property type="match status" value="1"/>
</dbReference>
<keyword evidence="13" id="KW-1185">Reference proteome</keyword>
<comment type="pathway">
    <text evidence="2 7">Protein biosynthesis; polypeptide chain elongation.</text>
</comment>
<dbReference type="GO" id="GO:0043043">
    <property type="term" value="P:peptide biosynthetic process"/>
    <property type="evidence" value="ECO:0007669"/>
    <property type="project" value="InterPro"/>
</dbReference>
<dbReference type="PIRSF" id="PIRSF005901">
    <property type="entry name" value="EF-P"/>
    <property type="match status" value="1"/>
</dbReference>
<evidence type="ECO:0000313" key="12">
    <source>
        <dbReference type="EMBL" id="TCN68963.1"/>
    </source>
</evidence>
<evidence type="ECO:0000259" key="11">
    <source>
        <dbReference type="SMART" id="SM01185"/>
    </source>
</evidence>
<feature type="domain" description="Elongation factor P C-terminal" evidence="10">
    <location>
        <begin position="130"/>
        <end position="186"/>
    </location>
</feature>
<comment type="function">
    <text evidence="7">Involved in peptide bond synthesis. Stimulates efficient translation and peptide-bond synthesis on native or reconstituted 70S ribosomes in vitro. Probably functions indirectly by altering the affinity of the ribosome for aminoacyl-tRNA, thus increasing their reactivity as acceptors for peptidyl transferase.</text>
</comment>
<dbReference type="Pfam" id="PF08207">
    <property type="entry name" value="EFP_N"/>
    <property type="match status" value="1"/>
</dbReference>
<dbReference type="Gene3D" id="2.40.50.140">
    <property type="entry name" value="Nucleic acid-binding proteins"/>
    <property type="match status" value="2"/>
</dbReference>
<dbReference type="GO" id="GO:0003746">
    <property type="term" value="F:translation elongation factor activity"/>
    <property type="evidence" value="ECO:0007669"/>
    <property type="project" value="UniProtKB-UniRule"/>
</dbReference>
<dbReference type="PROSITE" id="PS01275">
    <property type="entry name" value="EFP"/>
    <property type="match status" value="1"/>
</dbReference>
<evidence type="ECO:0000256" key="2">
    <source>
        <dbReference type="ARBA" id="ARBA00004815"/>
    </source>
</evidence>
<dbReference type="InterPro" id="IPR012340">
    <property type="entry name" value="NA-bd_OB-fold"/>
</dbReference>
<dbReference type="FunFam" id="2.40.50.140:FF:000004">
    <property type="entry name" value="Elongation factor P"/>
    <property type="match status" value="1"/>
</dbReference>
<dbReference type="InterPro" id="IPR020599">
    <property type="entry name" value="Transl_elong_fac_P/YeiP"/>
</dbReference>
<dbReference type="InterPro" id="IPR011768">
    <property type="entry name" value="Transl_elongation_fac_P"/>
</dbReference>
<evidence type="ECO:0000256" key="4">
    <source>
        <dbReference type="ARBA" id="ARBA00022490"/>
    </source>
</evidence>
<keyword evidence="5 7" id="KW-0251">Elongation factor</keyword>
<dbReference type="CDD" id="cd04470">
    <property type="entry name" value="S1_EF-P_repeat_1"/>
    <property type="match status" value="1"/>
</dbReference>
<dbReference type="Gene3D" id="2.30.30.30">
    <property type="match status" value="1"/>
</dbReference>
<dbReference type="PANTHER" id="PTHR30053:SF12">
    <property type="entry name" value="ELONGATION FACTOR P (EF-P) FAMILY PROTEIN"/>
    <property type="match status" value="1"/>
</dbReference>
<reference evidence="12 13" key="1">
    <citation type="submission" date="2019-03" db="EMBL/GenBank/DDBJ databases">
        <title>Genomic Encyclopedia of Archaeal and Bacterial Type Strains, Phase II (KMG-II): from individual species to whole genera.</title>
        <authorList>
            <person name="Goeker M."/>
        </authorList>
    </citation>
    <scope>NUCLEOTIDE SEQUENCE [LARGE SCALE GENOMIC DNA]</scope>
    <source>
        <strain evidence="12 13">RL-C</strain>
    </source>
</reference>
<name>A0A4R2EJS3_9BACT</name>
<organism evidence="12 13">
    <name type="scientific">Acetobacteroides hydrogenigenes</name>
    <dbReference type="NCBI Taxonomy" id="979970"/>
    <lineage>
        <taxon>Bacteria</taxon>
        <taxon>Pseudomonadati</taxon>
        <taxon>Bacteroidota</taxon>
        <taxon>Bacteroidia</taxon>
        <taxon>Bacteroidales</taxon>
        <taxon>Rikenellaceae</taxon>
        <taxon>Acetobacteroides</taxon>
    </lineage>
</organism>
<dbReference type="SMART" id="SM01185">
    <property type="entry name" value="EFP"/>
    <property type="match status" value="1"/>
</dbReference>
<dbReference type="NCBIfam" id="NF001810">
    <property type="entry name" value="PRK00529.1"/>
    <property type="match status" value="1"/>
</dbReference>
<keyword evidence="6 7" id="KW-0648">Protein biosynthesis</keyword>
<protein>
    <recommendedName>
        <fullName evidence="7 8">Elongation factor P</fullName>
        <shortName evidence="7">EF-P</shortName>
    </recommendedName>
</protein>
<dbReference type="InterPro" id="IPR013852">
    <property type="entry name" value="Transl_elong_P/YeiP_CS"/>
</dbReference>
<dbReference type="EMBL" id="SLWB01000005">
    <property type="protein sequence ID" value="TCN68963.1"/>
    <property type="molecule type" value="Genomic_DNA"/>
</dbReference>
<evidence type="ECO:0000256" key="8">
    <source>
        <dbReference type="NCBIfam" id="TIGR00038"/>
    </source>
</evidence>
<dbReference type="SUPFAM" id="SSF50249">
    <property type="entry name" value="Nucleic acid-binding proteins"/>
    <property type="match status" value="2"/>
</dbReference>
<feature type="domain" description="Translation elongation factor P/YeiP central" evidence="11">
    <location>
        <begin position="67"/>
        <end position="122"/>
    </location>
</feature>
<keyword evidence="4 7" id="KW-0963">Cytoplasm</keyword>
<evidence type="ECO:0000256" key="6">
    <source>
        <dbReference type="ARBA" id="ARBA00022917"/>
    </source>
</evidence>
<comment type="subcellular location">
    <subcellularLocation>
        <location evidence="1 7">Cytoplasm</location>
    </subcellularLocation>
</comment>
<dbReference type="Proteomes" id="UP000294830">
    <property type="component" value="Unassembled WGS sequence"/>
</dbReference>
<sequence length="189" mass="21458">MATTADIKNGLCIEFNGKPCSIVEFQHVKPGKGPAFVRTKLRNLENGRIIENTFNAGVKIDVIRVERRPYQFLYEDEAGYNFMHNETFEQISLDKNLIENADLMKEGQYVEMMVHADKEEVLTCELPPFVELVVTYTEPGLKGDTASSNALKPATLETGAEVRVPLFINQDEKIKIDTRTRSYVERVRG</sequence>
<proteinExistence type="inferred from homology"/>
<dbReference type="InterPro" id="IPR008991">
    <property type="entry name" value="Translation_prot_SH3-like_sf"/>
</dbReference>
<dbReference type="OrthoDB" id="9801844at2"/>
<dbReference type="RefSeq" id="WP_131838976.1">
    <property type="nucleotide sequence ID" value="NZ_SLWB01000005.1"/>
</dbReference>
<dbReference type="InterPro" id="IPR014722">
    <property type="entry name" value="Rib_uL2_dom2"/>
</dbReference>
<dbReference type="HAMAP" id="MF_00141">
    <property type="entry name" value="EF_P"/>
    <property type="match status" value="1"/>
</dbReference>
<dbReference type="SUPFAM" id="SSF50104">
    <property type="entry name" value="Translation proteins SH3-like domain"/>
    <property type="match status" value="1"/>
</dbReference>
<dbReference type="InterPro" id="IPR015365">
    <property type="entry name" value="Elong-fact-P_C"/>
</dbReference>
<dbReference type="PANTHER" id="PTHR30053">
    <property type="entry name" value="ELONGATION FACTOR P"/>
    <property type="match status" value="1"/>
</dbReference>
<dbReference type="AlphaFoldDB" id="A0A4R2EJS3"/>
<evidence type="ECO:0000259" key="10">
    <source>
        <dbReference type="SMART" id="SM00841"/>
    </source>
</evidence>
<evidence type="ECO:0000256" key="7">
    <source>
        <dbReference type="HAMAP-Rule" id="MF_00141"/>
    </source>
</evidence>
<dbReference type="Pfam" id="PF01132">
    <property type="entry name" value="EFP"/>
    <property type="match status" value="1"/>
</dbReference>
<dbReference type="GO" id="GO:0005829">
    <property type="term" value="C:cytosol"/>
    <property type="evidence" value="ECO:0007669"/>
    <property type="project" value="UniProtKB-ARBA"/>
</dbReference>
<dbReference type="NCBIfam" id="TIGR00038">
    <property type="entry name" value="efp"/>
    <property type="match status" value="1"/>
</dbReference>